<dbReference type="EMBL" id="JARK01001433">
    <property type="protein sequence ID" value="EYC02871.1"/>
    <property type="molecule type" value="Genomic_DNA"/>
</dbReference>
<protein>
    <submittedName>
        <fullName evidence="1">Uncharacterized protein</fullName>
    </submittedName>
</protein>
<dbReference type="AlphaFoldDB" id="A0A016TJK7"/>
<gene>
    <name evidence="1" type="primary">Acey_s0097.g2987</name>
    <name evidence="1" type="ORF">Y032_0097g2987</name>
</gene>
<organism evidence="1 2">
    <name type="scientific">Ancylostoma ceylanicum</name>
    <dbReference type="NCBI Taxonomy" id="53326"/>
    <lineage>
        <taxon>Eukaryota</taxon>
        <taxon>Metazoa</taxon>
        <taxon>Ecdysozoa</taxon>
        <taxon>Nematoda</taxon>
        <taxon>Chromadorea</taxon>
        <taxon>Rhabditida</taxon>
        <taxon>Rhabditina</taxon>
        <taxon>Rhabditomorpha</taxon>
        <taxon>Strongyloidea</taxon>
        <taxon>Ancylostomatidae</taxon>
        <taxon>Ancylostomatinae</taxon>
        <taxon>Ancylostoma</taxon>
    </lineage>
</organism>
<name>A0A016TJK7_9BILA</name>
<reference evidence="2" key="1">
    <citation type="journal article" date="2015" name="Nat. Genet.">
        <title>The genome and transcriptome of the zoonotic hookworm Ancylostoma ceylanicum identify infection-specific gene families.</title>
        <authorList>
            <person name="Schwarz E.M."/>
            <person name="Hu Y."/>
            <person name="Antoshechkin I."/>
            <person name="Miller M.M."/>
            <person name="Sternberg P.W."/>
            <person name="Aroian R.V."/>
        </authorList>
    </citation>
    <scope>NUCLEOTIDE SEQUENCE</scope>
    <source>
        <strain evidence="2">HY135</strain>
    </source>
</reference>
<sequence>MIGTETLRICYVCYVGKICPTPIRRLLVRLAYQSTSGDNQINYGDFQALETSGTKSQSPRLHVVIVDIYGTTNPFSPLYLYTRY</sequence>
<comment type="caution">
    <text evidence="1">The sequence shown here is derived from an EMBL/GenBank/DDBJ whole genome shotgun (WGS) entry which is preliminary data.</text>
</comment>
<evidence type="ECO:0000313" key="1">
    <source>
        <dbReference type="EMBL" id="EYC02871.1"/>
    </source>
</evidence>
<evidence type="ECO:0000313" key="2">
    <source>
        <dbReference type="Proteomes" id="UP000024635"/>
    </source>
</evidence>
<dbReference type="Proteomes" id="UP000024635">
    <property type="component" value="Unassembled WGS sequence"/>
</dbReference>
<proteinExistence type="predicted"/>
<keyword evidence="2" id="KW-1185">Reference proteome</keyword>
<accession>A0A016TJK7</accession>